<dbReference type="PANTHER" id="PTHR21666:SF270">
    <property type="entry name" value="MUREIN HYDROLASE ACTIVATOR ENVC"/>
    <property type="match status" value="1"/>
</dbReference>
<accession>A0ABZ0WB23</accession>
<dbReference type="InterPro" id="IPR011055">
    <property type="entry name" value="Dup_hybrid_motif"/>
</dbReference>
<name>A0ABZ0WB23_9BACT</name>
<dbReference type="SUPFAM" id="SSF51261">
    <property type="entry name" value="Duplicated hybrid motif"/>
    <property type="match status" value="1"/>
</dbReference>
<feature type="domain" description="M23ase beta-sheet core" evidence="1">
    <location>
        <begin position="80"/>
        <end position="173"/>
    </location>
</feature>
<dbReference type="Gene3D" id="2.70.70.10">
    <property type="entry name" value="Glucose Permease (Domain IIA)"/>
    <property type="match status" value="1"/>
</dbReference>
<dbReference type="CDD" id="cd12797">
    <property type="entry name" value="M23_peptidase"/>
    <property type="match status" value="1"/>
</dbReference>
<gene>
    <name evidence="2" type="ORF">U0035_05865</name>
</gene>
<dbReference type="EC" id="3.4.-.-" evidence="2"/>
<keyword evidence="3" id="KW-1185">Reference proteome</keyword>
<evidence type="ECO:0000313" key="3">
    <source>
        <dbReference type="Proteomes" id="UP001325680"/>
    </source>
</evidence>
<dbReference type="Pfam" id="PF01551">
    <property type="entry name" value="Peptidase_M23"/>
    <property type="match status" value="1"/>
</dbReference>
<protein>
    <submittedName>
        <fullName evidence="2">M23 family metallopeptidase</fullName>
        <ecNumber evidence="2">3.4.-.-</ecNumber>
    </submittedName>
</protein>
<dbReference type="GO" id="GO:0016787">
    <property type="term" value="F:hydrolase activity"/>
    <property type="evidence" value="ECO:0007669"/>
    <property type="project" value="UniProtKB-KW"/>
</dbReference>
<keyword evidence="2" id="KW-0378">Hydrolase</keyword>
<dbReference type="Proteomes" id="UP001325680">
    <property type="component" value="Chromosome"/>
</dbReference>
<dbReference type="InterPro" id="IPR016047">
    <property type="entry name" value="M23ase_b-sheet_dom"/>
</dbReference>
<sequence>MTIEAGFKEQRPVVLSTPLKGKYWTAIYNCEWKRGHRRGYYTVNGKSGIPGRFAIDFVRLDDKGKLYHQNKDFVKNYYSYGEDVLAGDDAIVVSLKDGFSESETISGYFTNGESDASGNYLALQVRNVVYVFYEHLQPGGIRFKVGDRVKKGQVVARVGFTGDASEPHLHLHVGDSDSVLGAEGLPFVLRNLAIRVYLSTSAILEKSDGLL</sequence>
<evidence type="ECO:0000259" key="1">
    <source>
        <dbReference type="Pfam" id="PF01551"/>
    </source>
</evidence>
<proteinExistence type="predicted"/>
<dbReference type="InterPro" id="IPR050570">
    <property type="entry name" value="Cell_wall_metabolism_enzyme"/>
</dbReference>
<organism evidence="2 3">
    <name type="scientific">Niabella yanshanensis</name>
    <dbReference type="NCBI Taxonomy" id="577386"/>
    <lineage>
        <taxon>Bacteria</taxon>
        <taxon>Pseudomonadati</taxon>
        <taxon>Bacteroidota</taxon>
        <taxon>Chitinophagia</taxon>
        <taxon>Chitinophagales</taxon>
        <taxon>Chitinophagaceae</taxon>
        <taxon>Niabella</taxon>
    </lineage>
</organism>
<evidence type="ECO:0000313" key="2">
    <source>
        <dbReference type="EMBL" id="WQD39672.1"/>
    </source>
</evidence>
<dbReference type="RefSeq" id="WP_162817735.1">
    <property type="nucleotide sequence ID" value="NZ_CP139960.1"/>
</dbReference>
<dbReference type="PANTHER" id="PTHR21666">
    <property type="entry name" value="PEPTIDASE-RELATED"/>
    <property type="match status" value="1"/>
</dbReference>
<dbReference type="EMBL" id="CP139960">
    <property type="protein sequence ID" value="WQD39672.1"/>
    <property type="molecule type" value="Genomic_DNA"/>
</dbReference>
<reference evidence="2 3" key="1">
    <citation type="submission" date="2023-12" db="EMBL/GenBank/DDBJ databases">
        <title>Genome sequencing and assembly of bacterial species from a model synthetic community.</title>
        <authorList>
            <person name="Hogle S.L."/>
        </authorList>
    </citation>
    <scope>NUCLEOTIDE SEQUENCE [LARGE SCALE GENOMIC DNA]</scope>
    <source>
        <strain evidence="2 3">HAMBI_3031</strain>
    </source>
</reference>